<keyword evidence="1" id="KW-1133">Transmembrane helix</keyword>
<organism evidence="2 3">
    <name type="scientific">Candidatus Sodalis endolongispinus</name>
    <dbReference type="NCBI Taxonomy" id="2812662"/>
    <lineage>
        <taxon>Bacteria</taxon>
        <taxon>Pseudomonadati</taxon>
        <taxon>Pseudomonadota</taxon>
        <taxon>Gammaproteobacteria</taxon>
        <taxon>Enterobacterales</taxon>
        <taxon>Bruguierivoracaceae</taxon>
        <taxon>Sodalis</taxon>
    </lineage>
</organism>
<keyword evidence="1" id="KW-0472">Membrane</keyword>
<evidence type="ECO:0000313" key="2">
    <source>
        <dbReference type="EMBL" id="MBT9432921.1"/>
    </source>
</evidence>
<accession>A0ABS5YDA7</accession>
<evidence type="ECO:0000256" key="1">
    <source>
        <dbReference type="SAM" id="Phobius"/>
    </source>
</evidence>
<comment type="caution">
    <text evidence="2">The sequence shown here is derived from an EMBL/GenBank/DDBJ whole genome shotgun (WGS) entry which is preliminary data.</text>
</comment>
<protein>
    <recommendedName>
        <fullName evidence="4">Sugar ABC transporter permease</fullName>
    </recommendedName>
</protein>
<dbReference type="RefSeq" id="WP_215670338.1">
    <property type="nucleotide sequence ID" value="NZ_JAFJYC010000002.1"/>
</dbReference>
<dbReference type="EMBL" id="JAFJYC010000002">
    <property type="protein sequence ID" value="MBT9432921.1"/>
    <property type="molecule type" value="Genomic_DNA"/>
</dbReference>
<reference evidence="2 3" key="1">
    <citation type="journal article" date="2021" name="Genome Biol. Evol.">
        <title>The evolution of interdependence in a four-way mealybug symbiosis.</title>
        <authorList>
            <person name="Garber A.I."/>
            <person name="Kupper M."/>
            <person name="Laetsch D.R."/>
            <person name="Weldon S.R."/>
            <person name="Ladinsky M.S."/>
            <person name="Bjorkman P.J."/>
            <person name="McCutcheon J.P."/>
        </authorList>
    </citation>
    <scope>NUCLEOTIDE SEQUENCE [LARGE SCALE GENOMIC DNA]</scope>
    <source>
        <strain evidence="2">SOD</strain>
    </source>
</reference>
<gene>
    <name evidence="2" type="ORF">JZM24_13665</name>
</gene>
<feature type="transmembrane region" description="Helical" evidence="1">
    <location>
        <begin position="6"/>
        <end position="24"/>
    </location>
</feature>
<keyword evidence="3" id="KW-1185">Reference proteome</keyword>
<evidence type="ECO:0000313" key="3">
    <source>
        <dbReference type="Proteomes" id="UP000811282"/>
    </source>
</evidence>
<evidence type="ECO:0008006" key="4">
    <source>
        <dbReference type="Google" id="ProtNLM"/>
    </source>
</evidence>
<proteinExistence type="predicted"/>
<dbReference type="Proteomes" id="UP000811282">
    <property type="component" value="Unassembled WGS sequence"/>
</dbReference>
<sequence>MPDFVYLSLCAIPFVTCMLLYPLVRKPFAAEMADEGKFVIIDGLRNAGYIASFNELVPRILTQLWSFGVTVFYDYRLSVLA</sequence>
<name>A0ABS5YDA7_9GAMM</name>
<keyword evidence="1" id="KW-0812">Transmembrane</keyword>